<dbReference type="PANTHER" id="PTHR43863">
    <property type="entry name" value="HYDROLASE, PUTATIVE (AFU_ORTHOLOGUE AFUA_1G03140)-RELATED"/>
    <property type="match status" value="1"/>
</dbReference>
<dbReference type="EMBL" id="BLRU01000065">
    <property type="protein sequence ID" value="GFP19348.1"/>
    <property type="molecule type" value="Genomic_DNA"/>
</dbReference>
<feature type="domain" description="Glycoside hydrolase family 31 TIM barrel" evidence="3">
    <location>
        <begin position="193"/>
        <end position="522"/>
    </location>
</feature>
<dbReference type="CDD" id="cd14752">
    <property type="entry name" value="GH31_N"/>
    <property type="match status" value="1"/>
</dbReference>
<evidence type="ECO:0000313" key="6">
    <source>
        <dbReference type="EMBL" id="GFP19348.1"/>
    </source>
</evidence>
<gene>
    <name evidence="6" type="ORF">HKBW3S03_00853</name>
</gene>
<keyword evidence="2 6" id="KW-0378">Hydrolase</keyword>
<evidence type="ECO:0000259" key="3">
    <source>
        <dbReference type="Pfam" id="PF01055"/>
    </source>
</evidence>
<comment type="caution">
    <text evidence="6">The sequence shown here is derived from an EMBL/GenBank/DDBJ whole genome shotgun (WGS) entry which is preliminary data.</text>
</comment>
<dbReference type="RefSeq" id="WP_176236914.1">
    <property type="nucleotide sequence ID" value="NZ_BLRU01000065.1"/>
</dbReference>
<dbReference type="SUPFAM" id="SSF51011">
    <property type="entry name" value="Glycosyl hydrolase domain"/>
    <property type="match status" value="1"/>
</dbReference>
<dbReference type="InterPro" id="IPR011013">
    <property type="entry name" value="Gal_mutarotase_sf_dom"/>
</dbReference>
<dbReference type="Pfam" id="PF01055">
    <property type="entry name" value="Glyco_hydro_31_2nd"/>
    <property type="match status" value="1"/>
</dbReference>
<dbReference type="InterPro" id="IPR000322">
    <property type="entry name" value="Glyco_hydro_31_TIM"/>
</dbReference>
<feature type="domain" description="Glycosyl hydrolase family 31 C-terminal" evidence="5">
    <location>
        <begin position="531"/>
        <end position="616"/>
    </location>
</feature>
<dbReference type="CDD" id="cd06593">
    <property type="entry name" value="GH31_xylosidase_YicI"/>
    <property type="match status" value="1"/>
</dbReference>
<reference evidence="6 7" key="1">
    <citation type="journal article" date="2020" name="Front. Microbiol.">
        <title>Single-cell genomics of novel Actinobacteria with the Wood-Ljungdahl pathway discovered in a serpentinizing system.</title>
        <authorList>
            <person name="Merino N."/>
            <person name="Kawai M."/>
            <person name="Boyd E.S."/>
            <person name="Colman D.R."/>
            <person name="McGlynn S.E."/>
            <person name="Nealson K.H."/>
            <person name="Kurokawa K."/>
            <person name="Hongoh Y."/>
        </authorList>
    </citation>
    <scope>NUCLEOTIDE SEQUENCE [LARGE SCALE GENOMIC DNA]</scope>
    <source>
        <strain evidence="6 7">S03</strain>
    </source>
</reference>
<name>A0A6V8NGH2_9ACTN</name>
<sequence length="735" mass="84693">METEKIWPEVDFEVIENDRQVKIKTSSLVVKITKDPWEFLIYNSMGHLVCGESHSDLDVQQKLKIKTLSYYKDETGIERVVGSFRVAPDERFYGFGEKFTTLDKRGQKIIAWNVDALGVGTEKSYKNVPFFMSTRGYGVFINSCGRVTYHMGDLSNVSYTIEVEDRKLDYYLLYGPSFKEILGQYTEITGKAPVPPKWSFGLWMSRFYYRSRDMVETVCDNLRRCDIPCDVINPDVYWMRDRMLCDFTWDETRFPSPEDMLSRMEEKGFKLCLWEHPYVSVASEMFKEGEDKGYFATKEDGSVYEIYSGLPAAMSPEEEFMDLSKDLPSAPPNGIVDFSNPEAVNWYKDKHHPLLRMGVKVFKTDFGEEIPEDAHFYNGMRGKEMHNLYPLLYNRAVFEVTEEVTGRGLVWSRSAWAGSQKYPVHWGGDPQTDFPSLACTLRGGLSLGLSGIPFWSHDIGGFAGPRPSPKLYIRWAQFGLLSSHARCHGITPREPWEYGEEALSIFRFYAKLRYRLIPYLYSYAHVASKTGLPLMRAMVLEYQDDPNTYDKDLQYMLGQELLVAPIFDESDKRYLYLPPGRWIDYWNGNEYEGPGTIYYEAPIDKIPLFVKAGAIIPMGPEMSYVGEKPFDPITLDIYPHGLSEFTLYDDDETTTFRCQGSQRELMFEITTSPRTYLLKFNKISCPTMVEINGERIASCSSYSALESSQQGWWWDPSAQLYVKTKAEGGARIRVL</sequence>
<dbReference type="Gene3D" id="2.60.40.1180">
    <property type="entry name" value="Golgi alpha-mannosidase II"/>
    <property type="match status" value="2"/>
</dbReference>
<dbReference type="GO" id="GO:0030246">
    <property type="term" value="F:carbohydrate binding"/>
    <property type="evidence" value="ECO:0007669"/>
    <property type="project" value="InterPro"/>
</dbReference>
<dbReference type="PANTHER" id="PTHR43863:SF2">
    <property type="entry name" value="MALTASE-GLUCOAMYLASE"/>
    <property type="match status" value="1"/>
</dbReference>
<accession>A0A6V8NGH2</accession>
<dbReference type="NCBIfam" id="NF007940">
    <property type="entry name" value="PRK10658.1"/>
    <property type="match status" value="1"/>
</dbReference>
<dbReference type="GO" id="GO:0005975">
    <property type="term" value="P:carbohydrate metabolic process"/>
    <property type="evidence" value="ECO:0007669"/>
    <property type="project" value="InterPro"/>
</dbReference>
<comment type="similarity">
    <text evidence="1 2">Belongs to the glycosyl hydrolase 31 family.</text>
</comment>
<dbReference type="SUPFAM" id="SSF51445">
    <property type="entry name" value="(Trans)glycosidases"/>
    <property type="match status" value="1"/>
</dbReference>
<evidence type="ECO:0000256" key="1">
    <source>
        <dbReference type="ARBA" id="ARBA00007806"/>
    </source>
</evidence>
<feature type="non-terminal residue" evidence="6">
    <location>
        <position position="1"/>
    </location>
</feature>
<dbReference type="InterPro" id="IPR048395">
    <property type="entry name" value="Glyco_hydro_31_C"/>
</dbReference>
<protein>
    <submittedName>
        <fullName evidence="6">Alpha-D-xyloside xylohydrolase</fullName>
    </submittedName>
</protein>
<dbReference type="GO" id="GO:0004553">
    <property type="term" value="F:hydrolase activity, hydrolyzing O-glycosyl compounds"/>
    <property type="evidence" value="ECO:0007669"/>
    <property type="project" value="InterPro"/>
</dbReference>
<evidence type="ECO:0000259" key="4">
    <source>
        <dbReference type="Pfam" id="PF13802"/>
    </source>
</evidence>
<dbReference type="AlphaFoldDB" id="A0A6V8NGH2"/>
<feature type="domain" description="Glycoside hydrolase family 31 N-terminal" evidence="4">
    <location>
        <begin position="4"/>
        <end position="148"/>
    </location>
</feature>
<evidence type="ECO:0000313" key="7">
    <source>
        <dbReference type="Proteomes" id="UP000574717"/>
    </source>
</evidence>
<dbReference type="Proteomes" id="UP000574717">
    <property type="component" value="Unassembled WGS sequence"/>
</dbReference>
<keyword evidence="2" id="KW-0326">Glycosidase</keyword>
<dbReference type="InterPro" id="IPR013780">
    <property type="entry name" value="Glyco_hydro_b"/>
</dbReference>
<dbReference type="SUPFAM" id="SSF74650">
    <property type="entry name" value="Galactose mutarotase-like"/>
    <property type="match status" value="1"/>
</dbReference>
<proteinExistence type="inferred from homology"/>
<dbReference type="InterPro" id="IPR017853">
    <property type="entry name" value="GH"/>
</dbReference>
<dbReference type="Pfam" id="PF13802">
    <property type="entry name" value="Gal_mutarotas_2"/>
    <property type="match status" value="1"/>
</dbReference>
<dbReference type="InterPro" id="IPR051816">
    <property type="entry name" value="Glycosyl_Hydrolase_31"/>
</dbReference>
<dbReference type="Pfam" id="PF21365">
    <property type="entry name" value="Glyco_hydro_31_3rd"/>
    <property type="match status" value="1"/>
</dbReference>
<evidence type="ECO:0000259" key="5">
    <source>
        <dbReference type="Pfam" id="PF21365"/>
    </source>
</evidence>
<evidence type="ECO:0000256" key="2">
    <source>
        <dbReference type="RuleBase" id="RU361185"/>
    </source>
</evidence>
<organism evidence="6 7">
    <name type="scientific">Candidatus Hakubella thermalkaliphila</name>
    <dbReference type="NCBI Taxonomy" id="2754717"/>
    <lineage>
        <taxon>Bacteria</taxon>
        <taxon>Bacillati</taxon>
        <taxon>Actinomycetota</taxon>
        <taxon>Actinomycetota incertae sedis</taxon>
        <taxon>Candidatus Hakubellales</taxon>
        <taxon>Candidatus Hakubellaceae</taxon>
        <taxon>Candidatus Hakubella</taxon>
    </lineage>
</organism>
<dbReference type="Gene3D" id="2.60.40.1760">
    <property type="entry name" value="glycosyl hydrolase (family 31)"/>
    <property type="match status" value="1"/>
</dbReference>
<dbReference type="InterPro" id="IPR025887">
    <property type="entry name" value="Glyco_hydro_31_N_dom"/>
</dbReference>
<dbReference type="Gene3D" id="3.20.20.80">
    <property type="entry name" value="Glycosidases"/>
    <property type="match status" value="1"/>
</dbReference>